<name>A0ABT4BWF7_9FIRM</name>
<comment type="caution">
    <text evidence="1">The sequence shown here is derived from an EMBL/GenBank/DDBJ whole genome shotgun (WGS) entry which is preliminary data.</text>
</comment>
<dbReference type="Proteomes" id="UP001082703">
    <property type="component" value="Unassembled WGS sequence"/>
</dbReference>
<gene>
    <name evidence="1" type="ORF">OUY18_13310</name>
</gene>
<dbReference type="EMBL" id="JAPOHA010000018">
    <property type="protein sequence ID" value="MCY1715227.1"/>
    <property type="molecule type" value="Genomic_DNA"/>
</dbReference>
<sequence length="89" mass="10364">MTLKQIGEYVTARQEQEKQNFMQSARLLDNAAMKIIAGRNLAHPKIISLHDFYPTLFESKDQSEPPENMTQDRKNRIITDKWKAFLGVK</sequence>
<accession>A0ABT4BWF7</accession>
<dbReference type="RefSeq" id="WP_268059263.1">
    <property type="nucleotide sequence ID" value="NZ_JAPOHA010000018.1"/>
</dbReference>
<organism evidence="1 2">
    <name type="scientific">Caproiciproducens galactitolivorans</name>
    <dbReference type="NCBI Taxonomy" id="642589"/>
    <lineage>
        <taxon>Bacteria</taxon>
        <taxon>Bacillati</taxon>
        <taxon>Bacillota</taxon>
        <taxon>Clostridia</taxon>
        <taxon>Eubacteriales</taxon>
        <taxon>Acutalibacteraceae</taxon>
        <taxon>Caproiciproducens</taxon>
    </lineage>
</organism>
<evidence type="ECO:0000313" key="2">
    <source>
        <dbReference type="Proteomes" id="UP001082703"/>
    </source>
</evidence>
<keyword evidence="2" id="KW-1185">Reference proteome</keyword>
<protein>
    <submittedName>
        <fullName evidence="1">Uncharacterized protein</fullName>
    </submittedName>
</protein>
<proteinExistence type="predicted"/>
<evidence type="ECO:0000313" key="1">
    <source>
        <dbReference type="EMBL" id="MCY1715227.1"/>
    </source>
</evidence>
<reference evidence="1 2" key="1">
    <citation type="submission" date="2022-11" db="EMBL/GenBank/DDBJ databases">
        <authorList>
            <person name="Caiyu Z."/>
        </authorList>
    </citation>
    <scope>NUCLEOTIDE SEQUENCE [LARGE SCALE GENOMIC DNA]</scope>
    <source>
        <strain evidence="1 2">YR-4</strain>
    </source>
</reference>